<dbReference type="Pfam" id="PF00076">
    <property type="entry name" value="RRM_1"/>
    <property type="match status" value="3"/>
</dbReference>
<accession>Q8MXR2</accession>
<keyword evidence="2 3" id="KW-0694">RNA-binding</keyword>
<evidence type="ECO:0000259" key="5">
    <source>
        <dbReference type="PROSITE" id="PS50102"/>
    </source>
</evidence>
<feature type="region of interest" description="Disordered" evidence="4">
    <location>
        <begin position="26"/>
        <end position="63"/>
    </location>
</feature>
<feature type="region of interest" description="Disordered" evidence="4">
    <location>
        <begin position="415"/>
        <end position="519"/>
    </location>
</feature>
<feature type="region of interest" description="Disordered" evidence="4">
    <location>
        <begin position="563"/>
        <end position="610"/>
    </location>
</feature>
<dbReference type="GO" id="GO:0003723">
    <property type="term" value="F:RNA binding"/>
    <property type="evidence" value="ECO:0000318"/>
    <property type="project" value="GO_Central"/>
</dbReference>
<dbReference type="GO" id="GO:0005654">
    <property type="term" value="C:nucleoplasm"/>
    <property type="evidence" value="ECO:0000318"/>
    <property type="project" value="GO_Central"/>
</dbReference>
<dbReference type="IntAct" id="Q8MXR2">
    <property type="interactions" value="7"/>
</dbReference>
<dbReference type="InterPro" id="IPR000504">
    <property type="entry name" value="RRM_dom"/>
</dbReference>
<evidence type="ECO:0007829" key="9">
    <source>
        <dbReference type="PeptideAtlas" id="Q8MXR2"/>
    </source>
</evidence>
<dbReference type="STRING" id="6239.Y73B6BL.33a.1"/>
<evidence type="ECO:0000313" key="8">
    <source>
        <dbReference type="WormBase" id="Y73B6BL.33a"/>
    </source>
</evidence>
<dbReference type="ExpressionAtlas" id="Q8MXR2">
    <property type="expression patterns" value="baseline and differential"/>
</dbReference>
<dbReference type="InParanoid" id="Q8MXR2"/>
<feature type="region of interest" description="Disordered" evidence="4">
    <location>
        <begin position="300"/>
        <end position="321"/>
    </location>
</feature>
<evidence type="ECO:0000313" key="7">
    <source>
        <dbReference type="Proteomes" id="UP000001940"/>
    </source>
</evidence>
<dbReference type="SMART" id="SM00360">
    <property type="entry name" value="RRM"/>
    <property type="match status" value="3"/>
</dbReference>
<dbReference type="eggNOG" id="KOG4211">
    <property type="taxonomic scope" value="Eukaryota"/>
</dbReference>
<dbReference type="GeneID" id="177398"/>
<dbReference type="AlphaFoldDB" id="Q8MXR2"/>
<dbReference type="RefSeq" id="NP_741422.1">
    <property type="nucleotide sequence ID" value="NM_171360.5"/>
</dbReference>
<dbReference type="SUPFAM" id="SSF54928">
    <property type="entry name" value="RNA-binding domain, RBD"/>
    <property type="match status" value="3"/>
</dbReference>
<dbReference type="PROSITE" id="PS50102">
    <property type="entry name" value="RRM"/>
    <property type="match status" value="2"/>
</dbReference>
<dbReference type="Reactome" id="R-CEL-72203">
    <property type="pathway name" value="Processing of Capped Intron-Containing Pre-mRNA"/>
</dbReference>
<dbReference type="SMR" id="Q8MXR2"/>
<sequence length="610" mass="66711">MSEQTTQPTTEDQQSAEIAVKEEEIAVKTQSAPADAPDIHQSTIKEADESMPTKISSGEPPRSQYIRLRGLPFNATEKDIHEFFAGLTIERVKFVCTTGRPNGEAYVEFKNTEEAGKAMENDRKEISNRYIEVFTVEADEAEFEFRPDPDSNGEVNHVIRLRGVPWSCKEDDVRKFFEGLEPPPAEIVIGGTGGPRSRPSGEAFVRFTTQDAAEKAMDYNNRHMGSRYVEVFMSSMVEFNRAKGGGSGEYSASYERTGIRPLMSVDSGYDHGRRGGGGRYGDSSYDRGYDDYNRGSYGGRRDYGYNGGHDQGGRSDYGRGGDDPLRVYMRGLPYDADDHAIAAFFSPLRCHSVKIGINETGRPSGDAIAEFDNYNDLQVALSRNNQRMGRRYVELFDNRGAPGPMRRLLWKETSGTNASAAPAPDPILNGGRRGGGPPQRDSGYRAGPQAMPPSYRESRDPYGPREPRGYDIEPKYEPRGIPPRSAPIRAPPAAHGRAPDTWGSYGAASTGPSYDQSSAAGGYAASWDAYYASQAQSAYSAEPASTYPTAAHSAYGSGESYSYGASAGGAYDRQREPRDSQPTWAQQQQPSHHSAYGGWGAGAGDHRSGY</sequence>
<feature type="region of interest" description="Disordered" evidence="4">
    <location>
        <begin position="263"/>
        <end position="285"/>
    </location>
</feature>
<dbReference type="DIP" id="DIP-24945N"/>
<dbReference type="AGR" id="WB:WBGene00022253"/>
<organism evidence="6 7">
    <name type="scientific">Caenorhabditis elegans</name>
    <dbReference type="NCBI Taxonomy" id="6239"/>
    <lineage>
        <taxon>Eukaryota</taxon>
        <taxon>Metazoa</taxon>
        <taxon>Ecdysozoa</taxon>
        <taxon>Nematoda</taxon>
        <taxon>Chromadorea</taxon>
        <taxon>Rhabditida</taxon>
        <taxon>Rhabditina</taxon>
        <taxon>Rhabditomorpha</taxon>
        <taxon>Rhabditoidea</taxon>
        <taxon>Rhabditidae</taxon>
        <taxon>Peloderinae</taxon>
        <taxon>Caenorhabditis</taxon>
    </lineage>
</organism>
<evidence type="ECO:0000313" key="6">
    <source>
        <dbReference type="EMBL" id="CCD74180.1"/>
    </source>
</evidence>
<dbReference type="CTD" id="177398"/>
<dbReference type="InterPro" id="IPR012677">
    <property type="entry name" value="Nucleotide-bd_a/b_plait_sf"/>
</dbReference>
<name>Q8MXR2_CAEEL</name>
<dbReference type="InterPro" id="IPR050666">
    <property type="entry name" value="ESRP"/>
</dbReference>
<reference evidence="6 7" key="1">
    <citation type="journal article" date="1998" name="Science">
        <title>Genome sequence of the nematode C. elegans: a platform for investigating biology.</title>
        <authorList>
            <consortium name="The C. elegans sequencing consortium"/>
            <person name="Sulson J.E."/>
            <person name="Waterston R."/>
        </authorList>
    </citation>
    <scope>NUCLEOTIDE SEQUENCE [LARGE SCALE GENOMIC DNA]</scope>
    <source>
        <strain evidence="6 7">Bristol N2</strain>
    </source>
</reference>
<evidence type="ECO:0000256" key="2">
    <source>
        <dbReference type="ARBA" id="ARBA00022884"/>
    </source>
</evidence>
<keyword evidence="1" id="KW-0677">Repeat</keyword>
<dbReference type="EMBL" id="BX284604">
    <property type="protein sequence ID" value="CCD74180.1"/>
    <property type="molecule type" value="Genomic_DNA"/>
</dbReference>
<evidence type="ECO:0000256" key="1">
    <source>
        <dbReference type="ARBA" id="ARBA00022737"/>
    </source>
</evidence>
<dbReference type="PeptideAtlas" id="Q8MXR2"/>
<dbReference type="GO" id="GO:0043484">
    <property type="term" value="P:regulation of RNA splicing"/>
    <property type="evidence" value="ECO:0000318"/>
    <property type="project" value="GO_Central"/>
</dbReference>
<dbReference type="OrthoDB" id="431068at2759"/>
<dbReference type="GO" id="GO:1990904">
    <property type="term" value="C:ribonucleoprotein complex"/>
    <property type="evidence" value="ECO:0000318"/>
    <property type="project" value="GO_Central"/>
</dbReference>
<dbReference type="FunCoup" id="Q8MXR2">
    <property type="interactions" value="2751"/>
</dbReference>
<dbReference type="PANTHER" id="PTHR13976">
    <property type="entry name" value="HETEROGENEOUS NUCLEAR RIBONUCLEOPROTEIN-RELATED"/>
    <property type="match status" value="1"/>
</dbReference>
<feature type="domain" description="RRM" evidence="5">
    <location>
        <begin position="157"/>
        <end position="236"/>
    </location>
</feature>
<dbReference type="Proteomes" id="UP000001940">
    <property type="component" value="Chromosome IV"/>
</dbReference>
<keyword evidence="9" id="KW-1267">Proteomics identification</keyword>
<dbReference type="PaxDb" id="6239-Y73B6BL.33"/>
<dbReference type="Bgee" id="WBGene00022253">
    <property type="expression patterns" value="Expressed in germ line (C elegans) and 4 other cell types or tissues"/>
</dbReference>
<evidence type="ECO:0000256" key="3">
    <source>
        <dbReference type="PROSITE-ProRule" id="PRU00176"/>
    </source>
</evidence>
<protein>
    <submittedName>
        <fullName evidence="6">RRM domain-containing protein</fullName>
    </submittedName>
</protein>
<keyword evidence="7" id="KW-1185">Reference proteome</keyword>
<dbReference type="InterPro" id="IPR035979">
    <property type="entry name" value="RBD_domain_sf"/>
</dbReference>
<dbReference type="HOGENOM" id="CLU_461696_0_0_1"/>
<feature type="compositionally biased region" description="Basic and acidic residues" evidence="4">
    <location>
        <begin position="311"/>
        <end position="321"/>
    </location>
</feature>
<proteinExistence type="evidence at protein level"/>
<dbReference type="PhylomeDB" id="Q8MXR2"/>
<evidence type="ECO:0000256" key="4">
    <source>
        <dbReference type="SAM" id="MobiDB-lite"/>
    </source>
</evidence>
<gene>
    <name evidence="6 8" type="primary">hrpf-2</name>
    <name evidence="6" type="ORF">CELE_Y73B6BL.33</name>
    <name evidence="8" type="ORF">Y73B6BL.33</name>
</gene>
<dbReference type="UCSC" id="Y73B6BL.33">
    <property type="organism name" value="c. elegans"/>
</dbReference>
<feature type="compositionally biased region" description="Polar residues" evidence="4">
    <location>
        <begin position="580"/>
        <end position="592"/>
    </location>
</feature>
<dbReference type="CDD" id="cd12254">
    <property type="entry name" value="RRM_hnRNPH_ESRPs_RBM12_like"/>
    <property type="match status" value="2"/>
</dbReference>
<dbReference type="Gene3D" id="3.30.70.330">
    <property type="match status" value="3"/>
</dbReference>
<feature type="compositionally biased region" description="Basic and acidic residues" evidence="4">
    <location>
        <begin position="456"/>
        <end position="478"/>
    </location>
</feature>
<dbReference type="Reactome" id="R-CEL-72163">
    <property type="pathway name" value="mRNA Splicing - Major Pathway"/>
</dbReference>
<dbReference type="OMA" id="RMGRRYV"/>
<feature type="domain" description="RRM" evidence="5">
    <location>
        <begin position="64"/>
        <end position="138"/>
    </location>
</feature>
<dbReference type="WormBase" id="Y73B6BL.33a">
    <property type="protein sequence ID" value="CE30324"/>
    <property type="gene ID" value="WBGene00022253"/>
    <property type="gene designation" value="hrpf-2"/>
</dbReference>